<reference evidence="7" key="1">
    <citation type="submission" date="2023-03" db="EMBL/GenBank/DDBJ databases">
        <title>Massive genome expansion in bonnet fungi (Mycena s.s.) driven by repeated elements and novel gene families across ecological guilds.</title>
        <authorList>
            <consortium name="Lawrence Berkeley National Laboratory"/>
            <person name="Harder C.B."/>
            <person name="Miyauchi S."/>
            <person name="Viragh M."/>
            <person name="Kuo A."/>
            <person name="Thoen E."/>
            <person name="Andreopoulos B."/>
            <person name="Lu D."/>
            <person name="Skrede I."/>
            <person name="Drula E."/>
            <person name="Henrissat B."/>
            <person name="Morin E."/>
            <person name="Kohler A."/>
            <person name="Barry K."/>
            <person name="LaButti K."/>
            <person name="Morin E."/>
            <person name="Salamov A."/>
            <person name="Lipzen A."/>
            <person name="Mereny Z."/>
            <person name="Hegedus B."/>
            <person name="Baldrian P."/>
            <person name="Stursova M."/>
            <person name="Weitz H."/>
            <person name="Taylor A."/>
            <person name="Grigoriev I.V."/>
            <person name="Nagy L.G."/>
            <person name="Martin F."/>
            <person name="Kauserud H."/>
        </authorList>
    </citation>
    <scope>NUCLEOTIDE SEQUENCE</scope>
    <source>
        <strain evidence="7">CBHHK002</strain>
    </source>
</reference>
<feature type="region of interest" description="Disordered" evidence="5">
    <location>
        <begin position="966"/>
        <end position="990"/>
    </location>
</feature>
<feature type="domain" description="AAA+ ATPase" evidence="6">
    <location>
        <begin position="776"/>
        <end position="966"/>
    </location>
</feature>
<keyword evidence="8" id="KW-1185">Reference proteome</keyword>
<keyword evidence="4" id="KW-0067">ATP-binding</keyword>
<evidence type="ECO:0000313" key="8">
    <source>
        <dbReference type="Proteomes" id="UP001218218"/>
    </source>
</evidence>
<dbReference type="SMART" id="SM00382">
    <property type="entry name" value="AAA"/>
    <property type="match status" value="1"/>
</dbReference>
<dbReference type="InterPro" id="IPR041679">
    <property type="entry name" value="DNA2/NAM7-like_C"/>
</dbReference>
<proteinExistence type="predicted"/>
<evidence type="ECO:0000256" key="3">
    <source>
        <dbReference type="ARBA" id="ARBA00022806"/>
    </source>
</evidence>
<organism evidence="7 8">
    <name type="scientific">Mycena albidolilacea</name>
    <dbReference type="NCBI Taxonomy" id="1033008"/>
    <lineage>
        <taxon>Eukaryota</taxon>
        <taxon>Fungi</taxon>
        <taxon>Dikarya</taxon>
        <taxon>Basidiomycota</taxon>
        <taxon>Agaricomycotina</taxon>
        <taxon>Agaricomycetes</taxon>
        <taxon>Agaricomycetidae</taxon>
        <taxon>Agaricales</taxon>
        <taxon>Marasmiineae</taxon>
        <taxon>Mycenaceae</taxon>
        <taxon>Mycena</taxon>
    </lineage>
</organism>
<dbReference type="GO" id="GO:0043139">
    <property type="term" value="F:5'-3' DNA helicase activity"/>
    <property type="evidence" value="ECO:0007669"/>
    <property type="project" value="TreeGrafter"/>
</dbReference>
<evidence type="ECO:0000256" key="2">
    <source>
        <dbReference type="ARBA" id="ARBA00022801"/>
    </source>
</evidence>
<dbReference type="InterPro" id="IPR027417">
    <property type="entry name" value="P-loop_NTPase"/>
</dbReference>
<dbReference type="Pfam" id="PF13604">
    <property type="entry name" value="AAA_30"/>
    <property type="match status" value="1"/>
</dbReference>
<name>A0AAD7EUX3_9AGAR</name>
<dbReference type="SUPFAM" id="SSF52540">
    <property type="entry name" value="P-loop containing nucleoside triphosphate hydrolases"/>
    <property type="match status" value="1"/>
</dbReference>
<dbReference type="InterPro" id="IPR003593">
    <property type="entry name" value="AAA+_ATPase"/>
</dbReference>
<evidence type="ECO:0000313" key="7">
    <source>
        <dbReference type="EMBL" id="KAJ7350605.1"/>
    </source>
</evidence>
<dbReference type="Proteomes" id="UP001218218">
    <property type="component" value="Unassembled WGS sequence"/>
</dbReference>
<evidence type="ECO:0000256" key="5">
    <source>
        <dbReference type="SAM" id="MobiDB-lite"/>
    </source>
</evidence>
<keyword evidence="1" id="KW-0547">Nucleotide-binding</keyword>
<sequence length="1302" mass="143294">MPSGVITWKVVDAKASKAVKTSHHVQIYFYNLCLSYLLPEPLFRPAGSAAIWLPSADGFDSESTPSFDDLKSINISLLKPSLDDFLFRRLPKILSLPRASIDWHLNPLCRGCSFELDCEKRTVEDGELGSIPNISLAEVKTIRTLLGISRGFLTGDTAVTDIEDLHLLLSDASKLGKIRNSFPSTLKKAKRILAVQRSSLVSPMVEAARTKTVQIIPRRNFTCPRREDIAVVISLIVDPSSSVKGFATFCVSVFSAIPSFQPQPFHGSEADLIPTLVSMLKQIFSLNETVRPVPLTQFYVFSAGEQAALQAHLINSALTSTAGDDVRLCIGALAQGASLLQTTFQPLLLSGALLNFMAKGRKAELQMYLDRMGLQVSTSGTVEQLRARIQEEIQRLQNEGRSGDDDRRTELGQLPRVVVLKKELESLLALPVPGFWDLAECAFTLLPASSVDRKCPNDEDIFNAYKSSRENREALEDKLEQRNASIYAVLQNMRTRVSSDGAKLLVNDAKKLTANFIDLCREENLRKLFFMQQFEVLAKLTDLWKARIEGCPDAPVLEYKETVQGAKGVEHIFYLVSGSLDIPAGDKDKAFYDYIMTEDDTGPHDIPVEALYDDLSVAGLMFPLNRNTKAKWDTQNAVVRQKLLVADLRDIAVDGQRTKVTVQTWGGWNVRMVMGHHYRLSPRLVDFNTTKILSTLLELDIAATADADVPFLQLIVDPRSFGDDPEFVETGKEFVRVENNIQSTFRQLKGLDAAGGAAGALVLKPSQHRAIQRILSSRLSVLWGPPGTGKTYTIALALLRLLEVQHRLSDTKRKIIFITAMTHAAIEAVLNKLAHLKTCYTSIDSLPTEWLDSVKIEHVLKAHDHPAPSRSDFSTSLLYAGTVYQLYNFSKRHAFEVDVCVIDEAGQLALSAAALVLRSLGPQGRIVVAGDSEQLAPILTAQYPQLKSRLLFGSILDCLMHLSKLPSRKDSSSHPPPSSPTQSDYSSMSSSQGTVVQLTENFRLNPDLGEFVSTIYSRAFKPQKVQARQLAAQLKSIEDDVGAELGVDSRVLRDVQKFLLGLSDVMLRKPQSVLRPPPITQPQLKGSNNTTAIDTGDSLTPTPISLALVRLQTESSRPEGVGYEAHVRAEAALAAALITSIRRCAPGEDIFVATPHRIQRQAVRAALDRARRLSVDDIASAMGALELEGEGEGEGEPHTQRAGTVTVDTVERLQGSEAAFVICLFSLPPSATADLGFLLERRRLNVAISRAKTLCVLVSSPTVLRPPVSVLANEENAKGYKFLRAFEDRAWSSVITLDVDTF</sequence>
<protein>
    <recommendedName>
        <fullName evidence="6">AAA+ ATPase domain-containing protein</fullName>
    </recommendedName>
</protein>
<dbReference type="GO" id="GO:0005524">
    <property type="term" value="F:ATP binding"/>
    <property type="evidence" value="ECO:0007669"/>
    <property type="project" value="UniProtKB-KW"/>
</dbReference>
<dbReference type="PANTHER" id="PTHR43788">
    <property type="entry name" value="DNA2/NAM7 HELICASE FAMILY MEMBER"/>
    <property type="match status" value="1"/>
</dbReference>
<dbReference type="InterPro" id="IPR050534">
    <property type="entry name" value="Coronavir_polyprotein_1ab"/>
</dbReference>
<accession>A0AAD7EUX3</accession>
<evidence type="ECO:0000256" key="1">
    <source>
        <dbReference type="ARBA" id="ARBA00022741"/>
    </source>
</evidence>
<dbReference type="EMBL" id="JARIHO010000014">
    <property type="protein sequence ID" value="KAJ7350605.1"/>
    <property type="molecule type" value="Genomic_DNA"/>
</dbReference>
<keyword evidence="2" id="KW-0378">Hydrolase</keyword>
<comment type="caution">
    <text evidence="7">The sequence shown here is derived from an EMBL/GenBank/DDBJ whole genome shotgun (WGS) entry which is preliminary data.</text>
</comment>
<keyword evidence="3" id="KW-0347">Helicase</keyword>
<dbReference type="GO" id="GO:0016787">
    <property type="term" value="F:hydrolase activity"/>
    <property type="evidence" value="ECO:0007669"/>
    <property type="project" value="UniProtKB-KW"/>
</dbReference>
<evidence type="ECO:0000256" key="4">
    <source>
        <dbReference type="ARBA" id="ARBA00022840"/>
    </source>
</evidence>
<dbReference type="PANTHER" id="PTHR43788:SF8">
    <property type="entry name" value="DNA-BINDING PROTEIN SMUBP-2"/>
    <property type="match status" value="1"/>
</dbReference>
<evidence type="ECO:0000259" key="6">
    <source>
        <dbReference type="SMART" id="SM00382"/>
    </source>
</evidence>
<gene>
    <name evidence="7" type="ORF">DFH08DRAFT_861895</name>
</gene>
<feature type="compositionally biased region" description="Low complexity" evidence="5">
    <location>
        <begin position="980"/>
        <end position="990"/>
    </location>
</feature>
<dbReference type="Pfam" id="PF13087">
    <property type="entry name" value="AAA_12"/>
    <property type="match status" value="1"/>
</dbReference>
<dbReference type="Gene3D" id="3.40.50.300">
    <property type="entry name" value="P-loop containing nucleotide triphosphate hydrolases"/>
    <property type="match status" value="2"/>
</dbReference>